<name>A0A0L8FXD0_OCTBM</name>
<reference evidence="1" key="1">
    <citation type="submission" date="2015-07" db="EMBL/GenBank/DDBJ databases">
        <title>MeaNS - Measles Nucleotide Surveillance Program.</title>
        <authorList>
            <person name="Tran T."/>
            <person name="Druce J."/>
        </authorList>
    </citation>
    <scope>NUCLEOTIDE SEQUENCE</scope>
    <source>
        <strain evidence="1">UCB-OBI-ISO-001</strain>
        <tissue evidence="1">Gonad</tissue>
    </source>
</reference>
<gene>
    <name evidence="1" type="ORF">OCBIM_22005088mg</name>
</gene>
<dbReference type="EMBL" id="KQ425518">
    <property type="protein sequence ID" value="KOF69377.1"/>
    <property type="molecule type" value="Genomic_DNA"/>
</dbReference>
<proteinExistence type="predicted"/>
<sequence length="83" mass="9295">MQGLKYKGSNPIFNPRMITSLGSVNFLYVRNLTVELSLNLMVEANYNRSGQDKKGTSSRTHVTREGIYATVCIAWLPEVSVVE</sequence>
<accession>A0A0L8FXD0</accession>
<protein>
    <submittedName>
        <fullName evidence="1">Uncharacterized protein</fullName>
    </submittedName>
</protein>
<evidence type="ECO:0000313" key="1">
    <source>
        <dbReference type="EMBL" id="KOF69377.1"/>
    </source>
</evidence>
<dbReference type="AlphaFoldDB" id="A0A0L8FXD0"/>
<organism evidence="1">
    <name type="scientific">Octopus bimaculoides</name>
    <name type="common">California two-spotted octopus</name>
    <dbReference type="NCBI Taxonomy" id="37653"/>
    <lineage>
        <taxon>Eukaryota</taxon>
        <taxon>Metazoa</taxon>
        <taxon>Spiralia</taxon>
        <taxon>Lophotrochozoa</taxon>
        <taxon>Mollusca</taxon>
        <taxon>Cephalopoda</taxon>
        <taxon>Coleoidea</taxon>
        <taxon>Octopodiformes</taxon>
        <taxon>Octopoda</taxon>
        <taxon>Incirrata</taxon>
        <taxon>Octopodidae</taxon>
        <taxon>Octopus</taxon>
    </lineage>
</organism>